<keyword evidence="2" id="KW-1185">Reference proteome</keyword>
<proteinExistence type="predicted"/>
<organism evidence="1 2">
    <name type="scientific">Hymenobacter nivis</name>
    <dbReference type="NCBI Taxonomy" id="1850093"/>
    <lineage>
        <taxon>Bacteria</taxon>
        <taxon>Pseudomonadati</taxon>
        <taxon>Bacteroidota</taxon>
        <taxon>Cytophagia</taxon>
        <taxon>Cytophagales</taxon>
        <taxon>Hymenobacteraceae</taxon>
        <taxon>Hymenobacter</taxon>
    </lineage>
</organism>
<evidence type="ECO:0000313" key="1">
    <source>
        <dbReference type="EMBL" id="TPG63780.1"/>
    </source>
</evidence>
<name>A0A502GR76_9BACT</name>
<evidence type="ECO:0000313" key="2">
    <source>
        <dbReference type="Proteomes" id="UP000317646"/>
    </source>
</evidence>
<reference evidence="1 2" key="1">
    <citation type="journal article" date="2019" name="Environ. Microbiol.">
        <title>Species interactions and distinct microbial communities in high Arctic permafrost affected cryosols are associated with the CH4 and CO2 gas fluxes.</title>
        <authorList>
            <person name="Altshuler I."/>
            <person name="Hamel J."/>
            <person name="Turney S."/>
            <person name="Magnuson E."/>
            <person name="Levesque R."/>
            <person name="Greer C."/>
            <person name="Whyte L.G."/>
        </authorList>
    </citation>
    <scope>NUCLEOTIDE SEQUENCE [LARGE SCALE GENOMIC DNA]</scope>
    <source>
        <strain evidence="1 2">S9.2P</strain>
    </source>
</reference>
<accession>A0A502GR76</accession>
<dbReference type="AlphaFoldDB" id="A0A502GR76"/>
<comment type="caution">
    <text evidence="1">The sequence shown here is derived from an EMBL/GenBank/DDBJ whole genome shotgun (WGS) entry which is preliminary data.</text>
</comment>
<dbReference type="Proteomes" id="UP000317646">
    <property type="component" value="Unassembled WGS sequence"/>
</dbReference>
<gene>
    <name evidence="1" type="ORF">EAH73_17205</name>
</gene>
<dbReference type="EMBL" id="RCYZ01000007">
    <property type="protein sequence ID" value="TPG63780.1"/>
    <property type="molecule type" value="Genomic_DNA"/>
</dbReference>
<sequence>MSELAWFCRRAHTASVMVASGSLAVKWVYFALACRFGAVSSAHLRKRASTQWPRGLRFDAPVLTK</sequence>
<protein>
    <submittedName>
        <fullName evidence="1">Uncharacterized protein</fullName>
    </submittedName>
</protein>